<feature type="domain" description="Glycosyltransferase subfamily 4-like N-terminal" evidence="2">
    <location>
        <begin position="16"/>
        <end position="180"/>
    </location>
</feature>
<dbReference type="InterPro" id="IPR028098">
    <property type="entry name" value="Glyco_trans_4-like_N"/>
</dbReference>
<dbReference type="Proteomes" id="UP000199397">
    <property type="component" value="Unassembled WGS sequence"/>
</dbReference>
<organism evidence="3 4">
    <name type="scientific">Thiothrix caldifontis</name>
    <dbReference type="NCBI Taxonomy" id="525918"/>
    <lineage>
        <taxon>Bacteria</taxon>
        <taxon>Pseudomonadati</taxon>
        <taxon>Pseudomonadota</taxon>
        <taxon>Gammaproteobacteria</taxon>
        <taxon>Thiotrichales</taxon>
        <taxon>Thiotrichaceae</taxon>
        <taxon>Thiothrix</taxon>
    </lineage>
</organism>
<evidence type="ECO:0000313" key="4">
    <source>
        <dbReference type="Proteomes" id="UP000199397"/>
    </source>
</evidence>
<dbReference type="Gene3D" id="3.40.50.2000">
    <property type="entry name" value="Glycogen Phosphorylase B"/>
    <property type="match status" value="2"/>
</dbReference>
<sequence>MKKKIGILTFYPMHGGGIFQYIQSMVDALVADRSNTYIIFADMNDTRFDGYGLEVRKLNPCNRSGVNQVIIFAQLLLGLRWSFFLRNDEKQIYADIDLFMSPATSVYPHLFLRKPFVFTLHDMQEKYYPHAFTWIERFKRELRNRALTKSANAVICESNYVKQDIMHFLGTDSNKIAVIQSPPPSFLLSYEVDQKNFCSVKRKYSLPERYVFYPAQCWFHKNHIKLVDAFNIIVNETDEDVTLILSGSQQDNYPKLVAKIQELGIGHRVKHLGYIDYEDIPYLYKMAQMLVMPTLFESVSIPIYEAFALGVPVCCSNVVALPEQVGDAALIFDPNDPADMANKMLQLLRDASLASELAERGRQRVSSFDHKGYARKILDVINK</sequence>
<evidence type="ECO:0000259" key="2">
    <source>
        <dbReference type="Pfam" id="PF13439"/>
    </source>
</evidence>
<dbReference type="Pfam" id="PF00534">
    <property type="entry name" value="Glycos_transf_1"/>
    <property type="match status" value="1"/>
</dbReference>
<dbReference type="Pfam" id="PF13439">
    <property type="entry name" value="Glyco_transf_4"/>
    <property type="match status" value="1"/>
</dbReference>
<accession>A0A1H3Z5D9</accession>
<dbReference type="GO" id="GO:0016757">
    <property type="term" value="F:glycosyltransferase activity"/>
    <property type="evidence" value="ECO:0007669"/>
    <property type="project" value="InterPro"/>
</dbReference>
<protein>
    <submittedName>
        <fullName evidence="3">Glycosyltransferase involved in cell wall bisynthesis</fullName>
    </submittedName>
</protein>
<dbReference type="EMBL" id="FNQP01000005">
    <property type="protein sequence ID" value="SEA18989.1"/>
    <property type="molecule type" value="Genomic_DNA"/>
</dbReference>
<dbReference type="RefSeq" id="WP_093066144.1">
    <property type="nucleotide sequence ID" value="NZ_FNQP01000005.1"/>
</dbReference>
<dbReference type="CDD" id="cd03809">
    <property type="entry name" value="GT4_MtfB-like"/>
    <property type="match status" value="1"/>
</dbReference>
<proteinExistence type="predicted"/>
<dbReference type="PANTHER" id="PTHR46401:SF8">
    <property type="entry name" value="BLL6006 PROTEIN"/>
    <property type="match status" value="1"/>
</dbReference>
<dbReference type="PANTHER" id="PTHR46401">
    <property type="entry name" value="GLYCOSYLTRANSFERASE WBBK-RELATED"/>
    <property type="match status" value="1"/>
</dbReference>
<reference evidence="3 4" key="1">
    <citation type="submission" date="2016-10" db="EMBL/GenBank/DDBJ databases">
        <authorList>
            <person name="de Groot N.N."/>
        </authorList>
    </citation>
    <scope>NUCLEOTIDE SEQUENCE [LARGE SCALE GENOMIC DNA]</scope>
    <source>
        <strain evidence="3 4">DSM 21228</strain>
    </source>
</reference>
<evidence type="ECO:0000313" key="3">
    <source>
        <dbReference type="EMBL" id="SEA18989.1"/>
    </source>
</evidence>
<gene>
    <name evidence="3" type="ORF">SAMN05660964_01064</name>
</gene>
<keyword evidence="4" id="KW-1185">Reference proteome</keyword>
<dbReference type="STRING" id="525918.SAMN05660964_01064"/>
<dbReference type="InterPro" id="IPR001296">
    <property type="entry name" value="Glyco_trans_1"/>
</dbReference>
<dbReference type="AlphaFoldDB" id="A0A1H3Z5D9"/>
<keyword evidence="3" id="KW-0808">Transferase</keyword>
<dbReference type="OrthoDB" id="9801609at2"/>
<name>A0A1H3Z5D9_9GAMM</name>
<dbReference type="SUPFAM" id="SSF53756">
    <property type="entry name" value="UDP-Glycosyltransferase/glycogen phosphorylase"/>
    <property type="match status" value="1"/>
</dbReference>
<feature type="domain" description="Glycosyl transferase family 1" evidence="1">
    <location>
        <begin position="208"/>
        <end position="364"/>
    </location>
</feature>
<evidence type="ECO:0000259" key="1">
    <source>
        <dbReference type="Pfam" id="PF00534"/>
    </source>
</evidence>